<gene>
    <name evidence="7" type="ORF">JMJ35_002498</name>
</gene>
<dbReference type="PROSITE" id="PS00749">
    <property type="entry name" value="F_ACTIN_CAPPING_A_2"/>
    <property type="match status" value="1"/>
</dbReference>
<keyword evidence="3 6" id="KW-0117">Actin capping</keyword>
<comment type="subunit">
    <text evidence="6">Heterodimer of an alpha and a beta subunit.</text>
</comment>
<reference evidence="7" key="1">
    <citation type="submission" date="2023-03" db="EMBL/GenBank/DDBJ databases">
        <title>Complete genome of Cladonia borealis.</title>
        <authorList>
            <person name="Park H."/>
        </authorList>
    </citation>
    <scope>NUCLEOTIDE SEQUENCE</scope>
    <source>
        <strain evidence="7">ANT050790</strain>
    </source>
</reference>
<dbReference type="Gene3D" id="3.30.1140.60">
    <property type="entry name" value="F-actin capping protein, alpha subunit"/>
    <property type="match status" value="1"/>
</dbReference>
<dbReference type="PANTHER" id="PTHR10653:SF0">
    <property type="entry name" value="F-ACTIN-CAPPING PROTEIN SUBUNIT ALPHA"/>
    <property type="match status" value="1"/>
</dbReference>
<evidence type="ECO:0000313" key="8">
    <source>
        <dbReference type="Proteomes" id="UP001166286"/>
    </source>
</evidence>
<dbReference type="PROSITE" id="PS00748">
    <property type="entry name" value="F_ACTIN_CAPPING_A_1"/>
    <property type="match status" value="1"/>
</dbReference>
<dbReference type="Gene3D" id="3.90.1150.210">
    <property type="entry name" value="F-actin capping protein, beta subunit"/>
    <property type="match status" value="1"/>
</dbReference>
<dbReference type="Proteomes" id="UP001166286">
    <property type="component" value="Unassembled WGS sequence"/>
</dbReference>
<dbReference type="GO" id="GO:0030036">
    <property type="term" value="P:actin cytoskeleton organization"/>
    <property type="evidence" value="ECO:0007669"/>
    <property type="project" value="TreeGrafter"/>
</dbReference>
<evidence type="ECO:0000313" key="7">
    <source>
        <dbReference type="EMBL" id="KAK0515119.1"/>
    </source>
</evidence>
<dbReference type="InterPro" id="IPR042489">
    <property type="entry name" value="CapZ_alpha_1"/>
</dbReference>
<dbReference type="InterPro" id="IPR017865">
    <property type="entry name" value="F-actin_cap_asu_CS"/>
</dbReference>
<dbReference type="PANTHER" id="PTHR10653">
    <property type="entry name" value="F-ACTIN-CAPPING PROTEIN SUBUNIT ALPHA"/>
    <property type="match status" value="1"/>
</dbReference>
<sequence length="275" mass="30509">MTSKNVAAVSAFIEGAPPGELADVVNDIKALTPEDRNILESARPAFKKYNEEQLTTVKLPGSSNSVLISQYNALDNERYYDVESQSSFAFDHVTQKASDVRSHVLESQHKDLITSLTRPLTTHAREHYPTSTHAIFPVPSSPSTLAILLTSSKYSPSNFWNGRLRTIYLYNASTSTLTGTLKCDVHYYEDGNVRLTTKKEVAETSIGGGGAAGEVIRVIARIEKAWQEELNRGFGRLSEGEFKSLRRQLPVTRQKVEWEKVGSYRAGKEIGGGRR</sequence>
<evidence type="ECO:0000256" key="6">
    <source>
        <dbReference type="RuleBase" id="RU365077"/>
    </source>
</evidence>
<evidence type="ECO:0000256" key="1">
    <source>
        <dbReference type="ARBA" id="ARBA00010479"/>
    </source>
</evidence>
<dbReference type="InterPro" id="IPR042276">
    <property type="entry name" value="CapZ_alpha/beta_2"/>
</dbReference>
<dbReference type="AlphaFoldDB" id="A0AA39R7I0"/>
<evidence type="ECO:0000256" key="2">
    <source>
        <dbReference type="ARBA" id="ARBA00014038"/>
    </source>
</evidence>
<evidence type="ECO:0000256" key="4">
    <source>
        <dbReference type="ARBA" id="ARBA00023203"/>
    </source>
</evidence>
<comment type="caution">
    <text evidence="7">The sequence shown here is derived from an EMBL/GenBank/DDBJ whole genome shotgun (WGS) entry which is preliminary data.</text>
</comment>
<accession>A0AA39R7I0</accession>
<name>A0AA39R7I0_9LECA</name>
<dbReference type="PRINTS" id="PR00191">
    <property type="entry name" value="FACTINCAPA"/>
</dbReference>
<keyword evidence="8" id="KW-1185">Reference proteome</keyword>
<protein>
    <recommendedName>
        <fullName evidence="2 6">F-actin-capping protein subunit alpha</fullName>
    </recommendedName>
</protein>
<dbReference type="GO" id="GO:0030479">
    <property type="term" value="C:actin cortical patch"/>
    <property type="evidence" value="ECO:0007669"/>
    <property type="project" value="TreeGrafter"/>
</dbReference>
<dbReference type="SUPFAM" id="SSF90096">
    <property type="entry name" value="Subunits of heterodimeric actin filament capping protein Capz"/>
    <property type="match status" value="1"/>
</dbReference>
<evidence type="ECO:0000256" key="5">
    <source>
        <dbReference type="ARBA" id="ARBA00025389"/>
    </source>
</evidence>
<dbReference type="InterPro" id="IPR002189">
    <property type="entry name" value="CapZ_alpha"/>
</dbReference>
<keyword evidence="4 6" id="KW-0009">Actin-binding</keyword>
<comment type="similarity">
    <text evidence="1 6">Belongs to the F-actin-capping protein alpha subunit family.</text>
</comment>
<organism evidence="7 8">
    <name type="scientific">Cladonia borealis</name>
    <dbReference type="NCBI Taxonomy" id="184061"/>
    <lineage>
        <taxon>Eukaryota</taxon>
        <taxon>Fungi</taxon>
        <taxon>Dikarya</taxon>
        <taxon>Ascomycota</taxon>
        <taxon>Pezizomycotina</taxon>
        <taxon>Lecanoromycetes</taxon>
        <taxon>OSLEUM clade</taxon>
        <taxon>Lecanoromycetidae</taxon>
        <taxon>Lecanorales</taxon>
        <taxon>Lecanorineae</taxon>
        <taxon>Cladoniaceae</taxon>
        <taxon>Cladonia</taxon>
    </lineage>
</organism>
<dbReference type="Pfam" id="PF01267">
    <property type="entry name" value="F-actin_cap_A"/>
    <property type="match status" value="1"/>
</dbReference>
<dbReference type="EMBL" id="JAFEKC020000004">
    <property type="protein sequence ID" value="KAK0515119.1"/>
    <property type="molecule type" value="Genomic_DNA"/>
</dbReference>
<dbReference type="GO" id="GO:0008290">
    <property type="term" value="C:F-actin capping protein complex"/>
    <property type="evidence" value="ECO:0007669"/>
    <property type="project" value="UniProtKB-UniRule"/>
</dbReference>
<dbReference type="GO" id="GO:0051015">
    <property type="term" value="F:actin filament binding"/>
    <property type="evidence" value="ECO:0007669"/>
    <property type="project" value="TreeGrafter"/>
</dbReference>
<dbReference type="GO" id="GO:0051016">
    <property type="term" value="P:barbed-end actin filament capping"/>
    <property type="evidence" value="ECO:0007669"/>
    <property type="project" value="UniProtKB-UniRule"/>
</dbReference>
<comment type="function">
    <text evidence="5 6">F-actin-capping proteins bind in a Ca(2+)-independent manner to the fast growing ends of actin filaments (barbed end) thereby blocking the exchange of subunits at these ends. Unlike other capping proteins (such as gelsolin and severin), these proteins do not sever actin filaments.</text>
</comment>
<proteinExistence type="inferred from homology"/>
<dbReference type="InterPro" id="IPR037282">
    <property type="entry name" value="CapZ_alpha/beta"/>
</dbReference>
<evidence type="ECO:0000256" key="3">
    <source>
        <dbReference type="ARBA" id="ARBA00022467"/>
    </source>
</evidence>